<dbReference type="CDD" id="cd00067">
    <property type="entry name" value="GAL4"/>
    <property type="match status" value="1"/>
</dbReference>
<dbReference type="RefSeq" id="XP_031866552.1">
    <property type="nucleotide sequence ID" value="XM_032017121.1"/>
</dbReference>
<feature type="compositionally biased region" description="Basic and acidic residues" evidence="2">
    <location>
        <begin position="100"/>
        <end position="118"/>
    </location>
</feature>
<accession>A0A370TED2</accession>
<dbReference type="GeneID" id="43601347"/>
<dbReference type="AlphaFoldDB" id="A0A370TED2"/>
<dbReference type="GO" id="GO:0008270">
    <property type="term" value="F:zinc ion binding"/>
    <property type="evidence" value="ECO:0007669"/>
    <property type="project" value="InterPro"/>
</dbReference>
<feature type="domain" description="Zn(2)-C6 fungal-type" evidence="3">
    <location>
        <begin position="38"/>
        <end position="68"/>
    </location>
</feature>
<dbReference type="EMBL" id="NPIC01000009">
    <property type="protein sequence ID" value="RDL33059.1"/>
    <property type="molecule type" value="Genomic_DNA"/>
</dbReference>
<feature type="compositionally biased region" description="Polar residues" evidence="2">
    <location>
        <begin position="146"/>
        <end position="163"/>
    </location>
</feature>
<dbReference type="InterPro" id="IPR001138">
    <property type="entry name" value="Zn2Cys6_DnaBD"/>
</dbReference>
<dbReference type="STRING" id="2656787.A0A370TED2"/>
<dbReference type="SMART" id="SM00066">
    <property type="entry name" value="GAL4"/>
    <property type="match status" value="1"/>
</dbReference>
<evidence type="ECO:0000256" key="1">
    <source>
        <dbReference type="ARBA" id="ARBA00023242"/>
    </source>
</evidence>
<dbReference type="SUPFAM" id="SSF57701">
    <property type="entry name" value="Zn2/Cys6 DNA-binding domain"/>
    <property type="match status" value="1"/>
</dbReference>
<dbReference type="PROSITE" id="PS00463">
    <property type="entry name" value="ZN2_CY6_FUNGAL_1"/>
    <property type="match status" value="1"/>
</dbReference>
<proteinExistence type="predicted"/>
<comment type="caution">
    <text evidence="4">The sequence shown here is derived from an EMBL/GenBank/DDBJ whole genome shotgun (WGS) entry which is preliminary data.</text>
</comment>
<feature type="region of interest" description="Disordered" evidence="2">
    <location>
        <begin position="70"/>
        <end position="123"/>
    </location>
</feature>
<dbReference type="Proteomes" id="UP000254866">
    <property type="component" value="Unassembled WGS sequence"/>
</dbReference>
<organism evidence="4 5">
    <name type="scientific">Venustampulla echinocandica</name>
    <dbReference type="NCBI Taxonomy" id="2656787"/>
    <lineage>
        <taxon>Eukaryota</taxon>
        <taxon>Fungi</taxon>
        <taxon>Dikarya</taxon>
        <taxon>Ascomycota</taxon>
        <taxon>Pezizomycotina</taxon>
        <taxon>Leotiomycetes</taxon>
        <taxon>Helotiales</taxon>
        <taxon>Pleuroascaceae</taxon>
        <taxon>Venustampulla</taxon>
    </lineage>
</organism>
<gene>
    <name evidence="4" type="ORF">BP5553_08498</name>
</gene>
<evidence type="ECO:0000259" key="3">
    <source>
        <dbReference type="PROSITE" id="PS50048"/>
    </source>
</evidence>
<name>A0A370TED2_9HELO</name>
<protein>
    <recommendedName>
        <fullName evidence="3">Zn(2)-C6 fungal-type domain-containing protein</fullName>
    </recommendedName>
</protein>
<keyword evidence="5" id="KW-1185">Reference proteome</keyword>
<dbReference type="GO" id="GO:0000981">
    <property type="term" value="F:DNA-binding transcription factor activity, RNA polymerase II-specific"/>
    <property type="evidence" value="ECO:0007669"/>
    <property type="project" value="InterPro"/>
</dbReference>
<dbReference type="OrthoDB" id="4356994at2759"/>
<dbReference type="PROSITE" id="PS50048">
    <property type="entry name" value="ZN2_CY6_FUNGAL_2"/>
    <property type="match status" value="1"/>
</dbReference>
<keyword evidence="1" id="KW-0539">Nucleus</keyword>
<dbReference type="Gene3D" id="4.10.240.10">
    <property type="entry name" value="Zn(2)-C6 fungal-type DNA-binding domain"/>
    <property type="match status" value="1"/>
</dbReference>
<reference evidence="4 5" key="1">
    <citation type="journal article" date="2018" name="IMA Fungus">
        <title>IMA Genome-F 9: Draft genome sequence of Annulohypoxylon stygium, Aspergillus mulundensis, Berkeleyomyces basicola (syn. Thielaviopsis basicola), Ceratocystis smalleyi, two Cercospora beticola strains, Coleophoma cylindrospora, Fusarium fracticaudum, Phialophora cf. hyalina, and Morchella septimelata.</title>
        <authorList>
            <person name="Wingfield B.D."/>
            <person name="Bills G.F."/>
            <person name="Dong Y."/>
            <person name="Huang W."/>
            <person name="Nel W.J."/>
            <person name="Swalarsk-Parry B.S."/>
            <person name="Vaghefi N."/>
            <person name="Wilken P.M."/>
            <person name="An Z."/>
            <person name="de Beer Z.W."/>
            <person name="De Vos L."/>
            <person name="Chen L."/>
            <person name="Duong T.A."/>
            <person name="Gao Y."/>
            <person name="Hammerbacher A."/>
            <person name="Kikkert J.R."/>
            <person name="Li Y."/>
            <person name="Li H."/>
            <person name="Li K."/>
            <person name="Li Q."/>
            <person name="Liu X."/>
            <person name="Ma X."/>
            <person name="Naidoo K."/>
            <person name="Pethybridge S.J."/>
            <person name="Sun J."/>
            <person name="Steenkamp E.T."/>
            <person name="van der Nest M.A."/>
            <person name="van Wyk S."/>
            <person name="Wingfield M.J."/>
            <person name="Xiong C."/>
            <person name="Yue Q."/>
            <person name="Zhang X."/>
        </authorList>
    </citation>
    <scope>NUCLEOTIDE SEQUENCE [LARGE SCALE GENOMIC DNA]</scope>
    <source>
        <strain evidence="4 5">BP 5553</strain>
    </source>
</reference>
<feature type="region of interest" description="Disordered" evidence="2">
    <location>
        <begin position="146"/>
        <end position="209"/>
    </location>
</feature>
<dbReference type="Pfam" id="PF00172">
    <property type="entry name" value="Zn_clus"/>
    <property type="match status" value="1"/>
</dbReference>
<feature type="compositionally biased region" description="Polar residues" evidence="2">
    <location>
        <begin position="172"/>
        <end position="192"/>
    </location>
</feature>
<evidence type="ECO:0000313" key="5">
    <source>
        <dbReference type="Proteomes" id="UP000254866"/>
    </source>
</evidence>
<dbReference type="InterPro" id="IPR036864">
    <property type="entry name" value="Zn2-C6_fun-type_DNA-bd_sf"/>
</dbReference>
<evidence type="ECO:0000256" key="2">
    <source>
        <dbReference type="SAM" id="MobiDB-lite"/>
    </source>
</evidence>
<evidence type="ECO:0000313" key="4">
    <source>
        <dbReference type="EMBL" id="RDL33059.1"/>
    </source>
</evidence>
<sequence>MFGTLAQIDFDRGTLEFIENPDPATAISRNLQDKIRIACDFCRSRKARCSGGWKTCQRCEAMSLECVYSEDQGRSKRQENNQSRRATTRRTRNASISTRTVRDEPKPCARNSQVKDSEESTLGDGLHCNMFDDSCLDKSLSSPWNMDTPVQHSLDSESSSGGNPTPGVGLTASESFTSPSTGNSTAVSSGQLSEPLMPDTPSTSLLIPLGDMDTWKEPQIVHGDTAWAMNADGHDWVGSTSESPCLKPWGKARVESDSCGCLLSSISFLERLTSRSASRENRIDRLLADVRNSMETLAIFMACELCAVRLEQNMLLAMAARQLSVICRKTANCYMGLRLCGLGDTNSSRQKPELDVSAGPIDISVSTYRVSQREGLHLLESLVTLQIVELQQHINTIKSRYRNQPNQGQVEAVIEAENNMKLAQVAISSHY</sequence>